<accession>A0A699XKW4</accession>
<protein>
    <submittedName>
        <fullName evidence="1">Uncharacterized protein</fullName>
    </submittedName>
</protein>
<dbReference type="AlphaFoldDB" id="A0A699XKW4"/>
<feature type="non-terminal residue" evidence="1">
    <location>
        <position position="1"/>
    </location>
</feature>
<organism evidence="1">
    <name type="scientific">Tanacetum cinerariifolium</name>
    <name type="common">Dalmatian daisy</name>
    <name type="synonym">Chrysanthemum cinerariifolium</name>
    <dbReference type="NCBI Taxonomy" id="118510"/>
    <lineage>
        <taxon>Eukaryota</taxon>
        <taxon>Viridiplantae</taxon>
        <taxon>Streptophyta</taxon>
        <taxon>Embryophyta</taxon>
        <taxon>Tracheophyta</taxon>
        <taxon>Spermatophyta</taxon>
        <taxon>Magnoliopsida</taxon>
        <taxon>eudicotyledons</taxon>
        <taxon>Gunneridae</taxon>
        <taxon>Pentapetalae</taxon>
        <taxon>asterids</taxon>
        <taxon>campanulids</taxon>
        <taxon>Asterales</taxon>
        <taxon>Asteraceae</taxon>
        <taxon>Asteroideae</taxon>
        <taxon>Anthemideae</taxon>
        <taxon>Anthemidinae</taxon>
        <taxon>Tanacetum</taxon>
    </lineage>
</organism>
<gene>
    <name evidence="1" type="ORF">Tci_930969</name>
</gene>
<name>A0A699XKW4_TANCI</name>
<reference evidence="1" key="1">
    <citation type="journal article" date="2019" name="Sci. Rep.">
        <title>Draft genome of Tanacetum cinerariifolium, the natural source of mosquito coil.</title>
        <authorList>
            <person name="Yamashiro T."/>
            <person name="Shiraishi A."/>
            <person name="Satake H."/>
            <person name="Nakayama K."/>
        </authorList>
    </citation>
    <scope>NUCLEOTIDE SEQUENCE</scope>
</reference>
<evidence type="ECO:0000313" key="1">
    <source>
        <dbReference type="EMBL" id="GFD59000.1"/>
    </source>
</evidence>
<dbReference type="EMBL" id="BKCJ011860092">
    <property type="protein sequence ID" value="GFD59000.1"/>
    <property type="molecule type" value="Genomic_DNA"/>
</dbReference>
<comment type="caution">
    <text evidence="1">The sequence shown here is derived from an EMBL/GenBank/DDBJ whole genome shotgun (WGS) entry which is preliminary data.</text>
</comment>
<proteinExistence type="predicted"/>
<feature type="non-terminal residue" evidence="1">
    <location>
        <position position="84"/>
    </location>
</feature>
<sequence>SHCDGGGREGQRVERRGRVAVGGLVLGSVGRYLHRDSARRAGRYLEGVGVVSASCRAAGYRAIGHRDTSGCEVRYALREGSREA</sequence>